<dbReference type="RefSeq" id="WP_183201633.1">
    <property type="nucleotide sequence ID" value="NZ_JACIEK010000015.1"/>
</dbReference>
<sequence>MSPLVDKEASMNGTTTTLGHVDLSTAATSSETLEADGLLTSKLRIVRITTREGILRAIEIGREFHAESRYGYIPFSEAKFVRAYERLLTRPDTTLGVIVERKGEIVGVMGAEIGDYFLGTGCPIATNYFIYVSGKLRRTVLGGRIALKLMRLFIDWAKANGAHELNVHVTSGIHPAQTDKFMKRLGLQPYGGNYVIKFQS</sequence>
<comment type="caution">
    <text evidence="2">The sequence shown here is derived from an EMBL/GenBank/DDBJ whole genome shotgun (WGS) entry which is preliminary data.</text>
</comment>
<feature type="domain" description="N-acetyltransferase" evidence="1">
    <location>
        <begin position="48"/>
        <end position="200"/>
    </location>
</feature>
<dbReference type="AlphaFoldDB" id="A0A7W6H7S6"/>
<dbReference type="Pfam" id="PF00583">
    <property type="entry name" value="Acetyltransf_1"/>
    <property type="match status" value="1"/>
</dbReference>
<dbReference type="CDD" id="cd04301">
    <property type="entry name" value="NAT_SF"/>
    <property type="match status" value="1"/>
</dbReference>
<reference evidence="2 3" key="1">
    <citation type="submission" date="2020-08" db="EMBL/GenBank/DDBJ databases">
        <title>Genomic Encyclopedia of Type Strains, Phase IV (KMG-IV): sequencing the most valuable type-strain genomes for metagenomic binning, comparative biology and taxonomic classification.</title>
        <authorList>
            <person name="Goeker M."/>
        </authorList>
    </citation>
    <scope>NUCLEOTIDE SEQUENCE [LARGE SCALE GENOMIC DNA]</scope>
    <source>
        <strain evidence="2 3">DSM 102238</strain>
    </source>
</reference>
<dbReference type="GO" id="GO:0016747">
    <property type="term" value="F:acyltransferase activity, transferring groups other than amino-acyl groups"/>
    <property type="evidence" value="ECO:0007669"/>
    <property type="project" value="InterPro"/>
</dbReference>
<dbReference type="Gene3D" id="3.40.630.30">
    <property type="match status" value="1"/>
</dbReference>
<evidence type="ECO:0000313" key="2">
    <source>
        <dbReference type="EMBL" id="MBB4000082.1"/>
    </source>
</evidence>
<evidence type="ECO:0000259" key="1">
    <source>
        <dbReference type="PROSITE" id="PS51186"/>
    </source>
</evidence>
<gene>
    <name evidence="2" type="ORF">GGR04_003958</name>
</gene>
<organism evidence="2 3">
    <name type="scientific">Aureimonas pseudogalii</name>
    <dbReference type="NCBI Taxonomy" id="1744844"/>
    <lineage>
        <taxon>Bacteria</taxon>
        <taxon>Pseudomonadati</taxon>
        <taxon>Pseudomonadota</taxon>
        <taxon>Alphaproteobacteria</taxon>
        <taxon>Hyphomicrobiales</taxon>
        <taxon>Aurantimonadaceae</taxon>
        <taxon>Aureimonas</taxon>
    </lineage>
</organism>
<dbReference type="InterPro" id="IPR000182">
    <property type="entry name" value="GNAT_dom"/>
</dbReference>
<dbReference type="SUPFAM" id="SSF55729">
    <property type="entry name" value="Acyl-CoA N-acyltransferases (Nat)"/>
    <property type="match status" value="1"/>
</dbReference>
<evidence type="ECO:0000313" key="3">
    <source>
        <dbReference type="Proteomes" id="UP000542776"/>
    </source>
</evidence>
<dbReference type="EMBL" id="JACIEK010000015">
    <property type="protein sequence ID" value="MBB4000082.1"/>
    <property type="molecule type" value="Genomic_DNA"/>
</dbReference>
<keyword evidence="2" id="KW-0808">Transferase</keyword>
<name>A0A7W6H7S6_9HYPH</name>
<accession>A0A7W6H7S6</accession>
<dbReference type="InterPro" id="IPR016181">
    <property type="entry name" value="Acyl_CoA_acyltransferase"/>
</dbReference>
<proteinExistence type="predicted"/>
<dbReference type="Proteomes" id="UP000542776">
    <property type="component" value="Unassembled WGS sequence"/>
</dbReference>
<keyword evidence="3" id="KW-1185">Reference proteome</keyword>
<dbReference type="PROSITE" id="PS51186">
    <property type="entry name" value="GNAT"/>
    <property type="match status" value="1"/>
</dbReference>
<protein>
    <submittedName>
        <fullName evidence="2">GNAT superfamily N-acetyltransferase</fullName>
    </submittedName>
</protein>